<accession>A0A3B1CRQ5</accession>
<dbReference type="Pfam" id="PF21394">
    <property type="entry name" value="Beta-ketacyl_N"/>
    <property type="match status" value="1"/>
</dbReference>
<dbReference type="CDD" id="cd05195">
    <property type="entry name" value="enoyl_red"/>
    <property type="match status" value="1"/>
</dbReference>
<protein>
    <submittedName>
        <fullName evidence="5">Malonyl CoA-acyl carrier protein transacylase</fullName>
        <ecNumber evidence="5">2.3.1.39</ecNumber>
    </submittedName>
</protein>
<evidence type="ECO:0000256" key="3">
    <source>
        <dbReference type="ARBA" id="ARBA00022679"/>
    </source>
</evidence>
<reference evidence="5" key="1">
    <citation type="submission" date="2018-06" db="EMBL/GenBank/DDBJ databases">
        <authorList>
            <person name="Zhirakovskaya E."/>
        </authorList>
    </citation>
    <scope>NUCLEOTIDE SEQUENCE</scope>
</reference>
<dbReference type="SUPFAM" id="SSF50129">
    <property type="entry name" value="GroES-like"/>
    <property type="match status" value="1"/>
</dbReference>
<dbReference type="InterPro" id="IPR050444">
    <property type="entry name" value="Polyketide_Synthase"/>
</dbReference>
<evidence type="ECO:0000256" key="2">
    <source>
        <dbReference type="ARBA" id="ARBA00022553"/>
    </source>
</evidence>
<dbReference type="InterPro" id="IPR013154">
    <property type="entry name" value="ADH-like_N"/>
</dbReference>
<feature type="non-terminal residue" evidence="5">
    <location>
        <position position="552"/>
    </location>
</feature>
<evidence type="ECO:0000256" key="1">
    <source>
        <dbReference type="ARBA" id="ARBA00022450"/>
    </source>
</evidence>
<dbReference type="GO" id="GO:0004314">
    <property type="term" value="F:[acyl-carrier-protein] S-malonyltransferase activity"/>
    <property type="evidence" value="ECO:0007669"/>
    <property type="project" value="UniProtKB-EC"/>
</dbReference>
<organism evidence="5">
    <name type="scientific">hydrothermal vent metagenome</name>
    <dbReference type="NCBI Taxonomy" id="652676"/>
    <lineage>
        <taxon>unclassified sequences</taxon>
        <taxon>metagenomes</taxon>
        <taxon>ecological metagenomes</taxon>
    </lineage>
</organism>
<proteinExistence type="predicted"/>
<dbReference type="GO" id="GO:0016491">
    <property type="term" value="F:oxidoreductase activity"/>
    <property type="evidence" value="ECO:0007669"/>
    <property type="project" value="InterPro"/>
</dbReference>
<feature type="non-terminal residue" evidence="5">
    <location>
        <position position="1"/>
    </location>
</feature>
<dbReference type="InterPro" id="IPR020843">
    <property type="entry name" value="ER"/>
</dbReference>
<dbReference type="Gene3D" id="3.90.180.10">
    <property type="entry name" value="Medium-chain alcohol dehydrogenases, catalytic domain"/>
    <property type="match status" value="1"/>
</dbReference>
<keyword evidence="5" id="KW-0012">Acyltransferase</keyword>
<dbReference type="PANTHER" id="PTHR45681:SF6">
    <property type="entry name" value="POLYKETIDE SYNTHASE 37"/>
    <property type="match status" value="1"/>
</dbReference>
<keyword evidence="1" id="KW-0596">Phosphopantetheine</keyword>
<evidence type="ECO:0000259" key="4">
    <source>
        <dbReference type="SMART" id="SM00829"/>
    </source>
</evidence>
<feature type="domain" description="Enoyl reductase (ER)" evidence="4">
    <location>
        <begin position="258"/>
        <end position="552"/>
    </location>
</feature>
<name>A0A3B1CRQ5_9ZZZZ</name>
<dbReference type="EC" id="2.3.1.39" evidence="5"/>
<dbReference type="InterPro" id="IPR036291">
    <property type="entry name" value="NAD(P)-bd_dom_sf"/>
</dbReference>
<dbReference type="SMART" id="SM00829">
    <property type="entry name" value="PKS_ER"/>
    <property type="match status" value="1"/>
</dbReference>
<dbReference type="InterPro" id="IPR049490">
    <property type="entry name" value="C883_1060-like_KR_N"/>
</dbReference>
<evidence type="ECO:0000313" key="5">
    <source>
        <dbReference type="EMBL" id="VAX33286.1"/>
    </source>
</evidence>
<dbReference type="Gene3D" id="3.40.50.720">
    <property type="entry name" value="NAD(P)-binding Rossmann-like Domain"/>
    <property type="match status" value="2"/>
</dbReference>
<dbReference type="InterPro" id="IPR013149">
    <property type="entry name" value="ADH-like_C"/>
</dbReference>
<keyword evidence="3 5" id="KW-0808">Transferase</keyword>
<sequence length="552" mass="60722">TFLLARSPKVSAENSSQEIKIPRPNKRGSWILFSDGKGVGQALADSLKNLGENCFLVTPGEKFDAKKNGQIQMRQDSLEDVGDLIDLVRKQGPALRGIVHLWNMDLPRTADLSLSSLEEMENRGNMSVIYLVNELSHTKWSKPPRLFIVTQGAQPVLPDEKNIAVAQNAVWGIGRVVQSEHSNFKCKIIDLDPESDSANALFHELWQDDPEEEIALRPSGRFVYRLHRPEAKEILVDGFVRGKNKEVPSFVMDIGTPGILENFKLRSLKRSQPGSGEVEIRVCSAGLNFRDVMIGMGLLPGELEGVQNTWETLGLECSGVVSAVGDGVQDFQVGDEVAALSGGGCFGSYVLAPAFATAHKPKQIGFDDAATIPVTFLTAWYMLHSAGHLKKGERVLIHAASGGVGMAAVQIAQLAGAEVFATAGSDEKRGFLRDLGVKHIFDSRSLAFAEQIMEQTKGEGVDLILNSLAGKFIFKSIEILKPLGRFLEIGKRDIYENNKMGLRPFLKGISFITMVDIRQGFLSLGDEFRAIFTEIMRHMEEGNLHPLHNRVF</sequence>
<dbReference type="EMBL" id="UOGG01000242">
    <property type="protein sequence ID" value="VAX33286.1"/>
    <property type="molecule type" value="Genomic_DNA"/>
</dbReference>
<dbReference type="AlphaFoldDB" id="A0A3B1CRQ5"/>
<dbReference type="InterPro" id="IPR011032">
    <property type="entry name" value="GroES-like_sf"/>
</dbReference>
<dbReference type="Pfam" id="PF08240">
    <property type="entry name" value="ADH_N"/>
    <property type="match status" value="1"/>
</dbReference>
<dbReference type="PANTHER" id="PTHR45681">
    <property type="entry name" value="POLYKETIDE SYNTHASE 44-RELATED"/>
    <property type="match status" value="1"/>
</dbReference>
<dbReference type="SUPFAM" id="SSF51735">
    <property type="entry name" value="NAD(P)-binding Rossmann-fold domains"/>
    <property type="match status" value="2"/>
</dbReference>
<dbReference type="Pfam" id="PF00107">
    <property type="entry name" value="ADH_zinc_N"/>
    <property type="match status" value="1"/>
</dbReference>
<keyword evidence="2" id="KW-0597">Phosphoprotein</keyword>
<gene>
    <name evidence="5" type="ORF">MNBD_NITROSPINAE05-416</name>
</gene>
<dbReference type="FunFam" id="3.40.50.720:FF:000209">
    <property type="entry name" value="Polyketide synthase Pks12"/>
    <property type="match status" value="1"/>
</dbReference>